<dbReference type="OrthoDB" id="5501355at2"/>
<feature type="chain" id="PRO_5026729212" evidence="1">
    <location>
        <begin position="33"/>
        <end position="289"/>
    </location>
</feature>
<protein>
    <submittedName>
        <fullName evidence="2">Uncharacterized protein</fullName>
    </submittedName>
</protein>
<keyword evidence="3" id="KW-1185">Reference proteome</keyword>
<dbReference type="EMBL" id="WJIE01000001">
    <property type="protein sequence ID" value="MRG90888.1"/>
    <property type="molecule type" value="Genomic_DNA"/>
</dbReference>
<dbReference type="RefSeq" id="WP_153817749.1">
    <property type="nucleotide sequence ID" value="NZ_WJIE01000001.1"/>
</dbReference>
<evidence type="ECO:0000313" key="2">
    <source>
        <dbReference type="EMBL" id="MRG90888.1"/>
    </source>
</evidence>
<reference evidence="2 3" key="1">
    <citation type="submission" date="2019-10" db="EMBL/GenBank/DDBJ databases">
        <title>A soil myxobacterium in the family Polyangiaceae.</title>
        <authorList>
            <person name="Li Y."/>
            <person name="Wang J."/>
        </authorList>
    </citation>
    <scope>NUCLEOTIDE SEQUENCE [LARGE SCALE GENOMIC DNA]</scope>
    <source>
        <strain evidence="2 3">DSM 14734</strain>
    </source>
</reference>
<accession>A0A6N7PFW0</accession>
<gene>
    <name evidence="2" type="ORF">GF068_02975</name>
</gene>
<keyword evidence="1" id="KW-0732">Signal</keyword>
<organism evidence="2 3">
    <name type="scientific">Polyangium spumosum</name>
    <dbReference type="NCBI Taxonomy" id="889282"/>
    <lineage>
        <taxon>Bacteria</taxon>
        <taxon>Pseudomonadati</taxon>
        <taxon>Myxococcota</taxon>
        <taxon>Polyangia</taxon>
        <taxon>Polyangiales</taxon>
        <taxon>Polyangiaceae</taxon>
        <taxon>Polyangium</taxon>
    </lineage>
</organism>
<dbReference type="AlphaFoldDB" id="A0A6N7PFW0"/>
<comment type="caution">
    <text evidence="2">The sequence shown here is derived from an EMBL/GenBank/DDBJ whole genome shotgun (WGS) entry which is preliminary data.</text>
</comment>
<dbReference type="Proteomes" id="UP000440224">
    <property type="component" value="Unassembled WGS sequence"/>
</dbReference>
<feature type="signal peptide" evidence="1">
    <location>
        <begin position="1"/>
        <end position="32"/>
    </location>
</feature>
<evidence type="ECO:0000256" key="1">
    <source>
        <dbReference type="SAM" id="SignalP"/>
    </source>
</evidence>
<sequence>MQTTFLIAYRWRAASLLVASALLGGCVASSEAGDVPADLSAPSEVASAEDELAAVLPLPDGAEVRFYAHEDGSFSVVEVGDAKHRTVMKRPEFAEATAFDLFHALAAPEQEAPRGLVAYHEVMRAEATRASSIDSTLLPQGWLLKDLQTAAPQPQSLLSACDESIETFVCDDGGTSYPDGPGCFASATGVLAWYDNNDSMRRYRTGFCTTGTVEADITYSYSGPGDCIVFRPLFILRDGLYSNTNWQYWWSGPSGATPRGYSNRVEYVSGAGFAWGVREKEHTSSSCTI</sequence>
<name>A0A6N7PFW0_9BACT</name>
<evidence type="ECO:0000313" key="3">
    <source>
        <dbReference type="Proteomes" id="UP000440224"/>
    </source>
</evidence>
<proteinExistence type="predicted"/>